<evidence type="ECO:0000256" key="1">
    <source>
        <dbReference type="SAM" id="MobiDB-lite"/>
    </source>
</evidence>
<sequence>MARPRLYHTDEERREAKKSKDKRHYDRKREEILHSKKVKRIRDLRALEKQEILARKQRREKKSKGKRQGSSHAQEAKEDGENETRALVEGRDGTPMVPAARARSDSPDDVEMTICGYEDNLEAMKSTYMREIGHCPRVFLDNLATLVCDG</sequence>
<evidence type="ECO:0000313" key="3">
    <source>
        <dbReference type="Proteomes" id="UP001437256"/>
    </source>
</evidence>
<dbReference type="EMBL" id="JBBXMP010000245">
    <property type="protein sequence ID" value="KAL0059177.1"/>
    <property type="molecule type" value="Genomic_DNA"/>
</dbReference>
<gene>
    <name evidence="2" type="ORF">AAF712_014101</name>
</gene>
<comment type="caution">
    <text evidence="2">The sequence shown here is derived from an EMBL/GenBank/DDBJ whole genome shotgun (WGS) entry which is preliminary data.</text>
</comment>
<dbReference type="Proteomes" id="UP001437256">
    <property type="component" value="Unassembled WGS sequence"/>
</dbReference>
<name>A0ABR2ZBX7_9AGAR</name>
<proteinExistence type="predicted"/>
<feature type="compositionally biased region" description="Basic and acidic residues" evidence="1">
    <location>
        <begin position="74"/>
        <end position="92"/>
    </location>
</feature>
<feature type="region of interest" description="Disordered" evidence="1">
    <location>
        <begin position="1"/>
        <end position="111"/>
    </location>
</feature>
<organism evidence="2 3">
    <name type="scientific">Marasmius tenuissimus</name>
    <dbReference type="NCBI Taxonomy" id="585030"/>
    <lineage>
        <taxon>Eukaryota</taxon>
        <taxon>Fungi</taxon>
        <taxon>Dikarya</taxon>
        <taxon>Basidiomycota</taxon>
        <taxon>Agaricomycotina</taxon>
        <taxon>Agaricomycetes</taxon>
        <taxon>Agaricomycetidae</taxon>
        <taxon>Agaricales</taxon>
        <taxon>Marasmiineae</taxon>
        <taxon>Marasmiaceae</taxon>
        <taxon>Marasmius</taxon>
    </lineage>
</organism>
<feature type="compositionally biased region" description="Basic residues" evidence="1">
    <location>
        <begin position="55"/>
        <end position="69"/>
    </location>
</feature>
<protein>
    <submittedName>
        <fullName evidence="2">Uncharacterized protein</fullName>
    </submittedName>
</protein>
<reference evidence="2 3" key="1">
    <citation type="submission" date="2024-05" db="EMBL/GenBank/DDBJ databases">
        <title>A draft genome resource for the thread blight pathogen Marasmius tenuissimus strain MS-2.</title>
        <authorList>
            <person name="Yulfo-Soto G.E."/>
            <person name="Baruah I.K."/>
            <person name="Amoako-Attah I."/>
            <person name="Bukari Y."/>
            <person name="Meinhardt L.W."/>
            <person name="Bailey B.A."/>
            <person name="Cohen S.P."/>
        </authorList>
    </citation>
    <scope>NUCLEOTIDE SEQUENCE [LARGE SCALE GENOMIC DNA]</scope>
    <source>
        <strain evidence="2 3">MS-2</strain>
    </source>
</reference>
<evidence type="ECO:0000313" key="2">
    <source>
        <dbReference type="EMBL" id="KAL0059177.1"/>
    </source>
</evidence>
<accession>A0ABR2ZBX7</accession>
<feature type="compositionally biased region" description="Basic and acidic residues" evidence="1">
    <location>
        <begin position="41"/>
        <end position="54"/>
    </location>
</feature>
<keyword evidence="3" id="KW-1185">Reference proteome</keyword>
<feature type="compositionally biased region" description="Basic and acidic residues" evidence="1">
    <location>
        <begin position="23"/>
        <end position="34"/>
    </location>
</feature>